<evidence type="ECO:0000256" key="7">
    <source>
        <dbReference type="PIRNR" id="PIRNR028739"/>
    </source>
</evidence>
<feature type="transmembrane region" description="Helical" evidence="9">
    <location>
        <begin position="841"/>
        <end position="863"/>
    </location>
</feature>
<dbReference type="InterPro" id="IPR036259">
    <property type="entry name" value="MFS_trans_sf"/>
</dbReference>
<evidence type="ECO:0000256" key="9">
    <source>
        <dbReference type="SAM" id="Phobius"/>
    </source>
</evidence>
<feature type="region of interest" description="Disordered" evidence="8">
    <location>
        <begin position="629"/>
        <end position="678"/>
    </location>
</feature>
<dbReference type="PIRSF" id="PIRSF028739">
    <property type="entry name" value="Folate_carrier"/>
    <property type="match status" value="1"/>
</dbReference>
<feature type="transmembrane region" description="Helical" evidence="9">
    <location>
        <begin position="533"/>
        <end position="556"/>
    </location>
</feature>
<dbReference type="Pfam" id="PF01770">
    <property type="entry name" value="Folate_carrier"/>
    <property type="match status" value="3"/>
</dbReference>
<feature type="transmembrane region" description="Helical" evidence="9">
    <location>
        <begin position="263"/>
        <end position="288"/>
    </location>
</feature>
<organism evidence="10 11">
    <name type="scientific">Menidia menidia</name>
    <name type="common">Atlantic silverside</name>
    <dbReference type="NCBI Taxonomy" id="238744"/>
    <lineage>
        <taxon>Eukaryota</taxon>
        <taxon>Metazoa</taxon>
        <taxon>Chordata</taxon>
        <taxon>Craniata</taxon>
        <taxon>Vertebrata</taxon>
        <taxon>Euteleostomi</taxon>
        <taxon>Actinopterygii</taxon>
        <taxon>Neopterygii</taxon>
        <taxon>Teleostei</taxon>
        <taxon>Neoteleostei</taxon>
        <taxon>Acanthomorphata</taxon>
        <taxon>Ovalentaria</taxon>
        <taxon>Atherinomorphae</taxon>
        <taxon>Atheriniformes</taxon>
        <taxon>Atherinopsidae</taxon>
        <taxon>Menidiinae</taxon>
        <taxon>Menidia</taxon>
    </lineage>
</organism>
<dbReference type="OrthoDB" id="18814at2759"/>
<feature type="compositionally biased region" description="Basic and acidic residues" evidence="8">
    <location>
        <begin position="662"/>
        <end position="678"/>
    </location>
</feature>
<feature type="transmembrane region" description="Helical" evidence="9">
    <location>
        <begin position="110"/>
        <end position="130"/>
    </location>
</feature>
<dbReference type="PANTHER" id="PTHR10686:SF37">
    <property type="entry name" value="THIAMINE TRANSPORTER 2"/>
    <property type="match status" value="1"/>
</dbReference>
<dbReference type="PIRSF" id="PIRSF500795">
    <property type="entry name" value="Thiamine_transporter_2"/>
    <property type="match status" value="1"/>
</dbReference>
<accession>A0A8S4BSP1</accession>
<evidence type="ECO:0000256" key="6">
    <source>
        <dbReference type="ARBA" id="ARBA00023136"/>
    </source>
</evidence>
<dbReference type="Gene3D" id="1.20.1250.20">
    <property type="entry name" value="MFS general substrate transporter like domains"/>
    <property type="match status" value="2"/>
</dbReference>
<comment type="similarity">
    <text evidence="2 7">Belongs to the reduced folate carrier (RFC) transporter (TC 2.A.48) family.</text>
</comment>
<dbReference type="FunFam" id="1.20.1250.20:FF:000246">
    <property type="entry name" value="Cell-surface thiamine transporter 2"/>
    <property type="match status" value="1"/>
</dbReference>
<dbReference type="InterPro" id="IPR028337">
    <property type="entry name" value="ThTr-2"/>
</dbReference>
<dbReference type="GO" id="GO:0005886">
    <property type="term" value="C:plasma membrane"/>
    <property type="evidence" value="ECO:0007669"/>
    <property type="project" value="UniProtKB-UniRule"/>
</dbReference>
<keyword evidence="6 7" id="KW-0472">Membrane</keyword>
<dbReference type="Proteomes" id="UP000677803">
    <property type="component" value="Unassembled WGS sequence"/>
</dbReference>
<evidence type="ECO:0000313" key="10">
    <source>
        <dbReference type="EMBL" id="CAG6005230.1"/>
    </source>
</evidence>
<name>A0A8S4BSP1_9TELE</name>
<keyword evidence="4 7" id="KW-0812">Transmembrane</keyword>
<keyword evidence="7" id="KW-0325">Glycoprotein</keyword>
<feature type="transmembrane region" description="Helical" evidence="9">
    <location>
        <begin position="294"/>
        <end position="323"/>
    </location>
</feature>
<feature type="transmembrane region" description="Helical" evidence="9">
    <location>
        <begin position="379"/>
        <end position="399"/>
    </location>
</feature>
<keyword evidence="5 7" id="KW-1133">Transmembrane helix</keyword>
<evidence type="ECO:0000313" key="11">
    <source>
        <dbReference type="Proteomes" id="UP000677803"/>
    </source>
</evidence>
<comment type="caution">
    <text evidence="10">The sequence shown here is derived from an EMBL/GenBank/DDBJ whole genome shotgun (WGS) entry which is preliminary data.</text>
</comment>
<evidence type="ECO:0000256" key="4">
    <source>
        <dbReference type="ARBA" id="ARBA00022692"/>
    </source>
</evidence>
<feature type="transmembrane region" description="Helical" evidence="9">
    <location>
        <begin position="53"/>
        <end position="72"/>
    </location>
</feature>
<feature type="transmembrane region" description="Helical" evidence="9">
    <location>
        <begin position="784"/>
        <end position="804"/>
    </location>
</feature>
<feature type="transmembrane region" description="Helical" evidence="9">
    <location>
        <begin position="169"/>
        <end position="189"/>
    </location>
</feature>
<feature type="transmembrane region" description="Helical" evidence="9">
    <location>
        <begin position="84"/>
        <end position="104"/>
    </location>
</feature>
<comment type="function">
    <text evidence="7">Mediates high affinity thiamine uptake, probably via a proton anti-port mechanism. Has no folate transport activity.</text>
</comment>
<dbReference type="FunFam" id="1.20.1250.20:FF:000225">
    <property type="entry name" value="Solute carrier family 19 member 1"/>
    <property type="match status" value="1"/>
</dbReference>
<dbReference type="GO" id="GO:0015234">
    <property type="term" value="F:thiamine transmembrane transporter activity"/>
    <property type="evidence" value="ECO:0007669"/>
    <property type="project" value="UniProtKB-UniRule"/>
</dbReference>
<gene>
    <name evidence="10" type="ORF">MMEN_LOCUS18536</name>
</gene>
<comment type="subcellular location">
    <subcellularLocation>
        <location evidence="1 7">Membrane</location>
        <topology evidence="1 7">Multi-pass membrane protein</topology>
    </subcellularLocation>
</comment>
<keyword evidence="3 7" id="KW-0813">Transport</keyword>
<feature type="transmembrane region" description="Helical" evidence="9">
    <location>
        <begin position="600"/>
        <end position="620"/>
    </location>
</feature>
<evidence type="ECO:0000256" key="2">
    <source>
        <dbReference type="ARBA" id="ARBA00005773"/>
    </source>
</evidence>
<keyword evidence="11" id="KW-1185">Reference proteome</keyword>
<feature type="transmembrane region" description="Helical" evidence="9">
    <location>
        <begin position="444"/>
        <end position="464"/>
    </location>
</feature>
<evidence type="ECO:0000256" key="3">
    <source>
        <dbReference type="ARBA" id="ARBA00022448"/>
    </source>
</evidence>
<dbReference type="SUPFAM" id="SSF103473">
    <property type="entry name" value="MFS general substrate transporter"/>
    <property type="match status" value="2"/>
</dbReference>
<evidence type="ECO:0000256" key="8">
    <source>
        <dbReference type="SAM" id="MobiDB-lite"/>
    </source>
</evidence>
<dbReference type="InterPro" id="IPR002666">
    <property type="entry name" value="Folate_carrier"/>
</dbReference>
<protein>
    <recommendedName>
        <fullName evidence="7">Thiamine transporter 2</fullName>
        <shortName evidence="7">ThTr-2</shortName>
        <shortName evidence="7">ThTr2</shortName>
    </recommendedName>
    <alternativeName>
        <fullName evidence="7">Solute carrier family 19 member 3</fullName>
    </alternativeName>
</protein>
<dbReference type="PANTHER" id="PTHR10686">
    <property type="entry name" value="FOLATE TRANSPORTER"/>
    <property type="match status" value="1"/>
</dbReference>
<feature type="transmembrane region" description="Helical" evidence="9">
    <location>
        <begin position="509"/>
        <end position="527"/>
    </location>
</feature>
<reference evidence="10" key="1">
    <citation type="submission" date="2021-05" db="EMBL/GenBank/DDBJ databases">
        <authorList>
            <person name="Tigano A."/>
        </authorList>
    </citation>
    <scope>NUCLEOTIDE SEQUENCE</scope>
</reference>
<evidence type="ECO:0000256" key="1">
    <source>
        <dbReference type="ARBA" id="ARBA00004141"/>
    </source>
</evidence>
<dbReference type="AlphaFoldDB" id="A0A8S4BSP1"/>
<feature type="transmembrane region" description="Helical" evidence="9">
    <location>
        <begin position="142"/>
        <end position="163"/>
    </location>
</feature>
<feature type="transmembrane region" description="Helical" evidence="9">
    <location>
        <begin position="344"/>
        <end position="367"/>
    </location>
</feature>
<dbReference type="EMBL" id="CAJRST010037777">
    <property type="protein sequence ID" value="CAG6005230.1"/>
    <property type="molecule type" value="Genomic_DNA"/>
</dbReference>
<proteinExistence type="inferred from homology"/>
<sequence length="930" mass="105192">MGCRAEIKSGWVYPTALLSLYGFFANCRVAEPFLTPYLIGPHKNISEEALTNYLFPIWTYSYLAFLFPVFILTDFLRYKPLITVQGLFLVTNYVLLCFAPGLPAMTLLQVNYAVVTSTEVAYFSYIYSVIPVEKYQRATGYLRSAMLVGYTFGASLGQMLVSLAGVDYFYINVITLGIVSVAFLISFWLPMPSRSIFFKGKEAVGSQGRPCDEKGPEEAVMDEDGADLEEKNVRVSWCSRENVANAAHLLWKSFRESYSSRHFIFLNITLSAAAAFSVGFIKVSWAVWGELALGLFSAVGAGAVFVMVFTSSIWVCYAAYVIFKSSYMFLITITTFQIASNLSMECYALTFGINTFIALSLQTIITVIVVDESALGLDIVTQFIVYGSYYTCISLLFLIRGTYTACITYCRTEDKEATEQEPSRNRQKNMEVVKRWRSDWRYPTTLLCIYGFFSTVKPLEPFLIPYLTGPDKNFTTEQVNNQIFPVWTYSYLCVLLPVFLLTDWLRYKPVVVFQSVMLLITTALLRWTESVAAMQAMQFCYGVVTASEVAYFSYIYSVVDLKRYRRATSYSRSVQLLGYTVGSVLGQLLVSFHLMSYYNILVFTLVLTAMAFFTSCFLPMPKQSMFFHRKRPGQPATDETKGQTDAPVEAARHSRSNTSQEVMREERAEGRGTADNAERELKVEIHRESKSPESCSQVIRILWRDFRLCYSSRQLLYWSVWWAMATCGYNQTVNYVQVLWEHVQPSQNFSIYNGGVEAASNLLSAATAYGIGFTEVRWEQWGELALGGFSGLGAAALFLMTFAGNIWVCYGGYVIFKCLYMLLITIAMYQIAADLSMERYALVFGVNNFGALVLQTIITSVVVDSAGLGLAIIPQVRNLSCDNSSYIQATSPPSLWFFYFVDYSAFGERERENRTVTDREESMSCEEHRL</sequence>
<feature type="transmembrane region" description="Helical" evidence="9">
    <location>
        <begin position="484"/>
        <end position="502"/>
    </location>
</feature>
<feature type="transmembrane region" description="Helical" evidence="9">
    <location>
        <begin position="810"/>
        <end position="829"/>
    </location>
</feature>
<feature type="transmembrane region" description="Helical" evidence="9">
    <location>
        <begin position="576"/>
        <end position="594"/>
    </location>
</feature>
<evidence type="ECO:0000256" key="5">
    <source>
        <dbReference type="ARBA" id="ARBA00022989"/>
    </source>
</evidence>